<dbReference type="Pfam" id="PF14308">
    <property type="entry name" value="DnaJ-X"/>
    <property type="match status" value="1"/>
</dbReference>
<dbReference type="AlphaFoldDB" id="A0A1Y2D1Y9"/>
<dbReference type="Gene3D" id="1.10.287.110">
    <property type="entry name" value="DnaJ domain"/>
    <property type="match status" value="1"/>
</dbReference>
<feature type="domain" description="J" evidence="2">
    <location>
        <begin position="170"/>
        <end position="235"/>
    </location>
</feature>
<evidence type="ECO:0000313" key="4">
    <source>
        <dbReference type="Proteomes" id="UP000193642"/>
    </source>
</evidence>
<evidence type="ECO:0000256" key="1">
    <source>
        <dbReference type="SAM" id="MobiDB-lite"/>
    </source>
</evidence>
<dbReference type="STRING" id="329046.A0A1Y2D1Y9"/>
<dbReference type="PROSITE" id="PS00636">
    <property type="entry name" value="DNAJ_1"/>
    <property type="match status" value="1"/>
</dbReference>
<dbReference type="SUPFAM" id="SSF46565">
    <property type="entry name" value="Chaperone J-domain"/>
    <property type="match status" value="1"/>
</dbReference>
<reference evidence="3 4" key="1">
    <citation type="submission" date="2016-07" db="EMBL/GenBank/DDBJ databases">
        <title>Pervasive Adenine N6-methylation of Active Genes in Fungi.</title>
        <authorList>
            <consortium name="DOE Joint Genome Institute"/>
            <person name="Mondo S.J."/>
            <person name="Dannebaum R.O."/>
            <person name="Kuo R.C."/>
            <person name="Labutti K."/>
            <person name="Haridas S."/>
            <person name="Kuo A."/>
            <person name="Salamov A."/>
            <person name="Ahrendt S.R."/>
            <person name="Lipzen A."/>
            <person name="Sullivan W."/>
            <person name="Andreopoulos W.B."/>
            <person name="Clum A."/>
            <person name="Lindquist E."/>
            <person name="Daum C."/>
            <person name="Ramamoorthy G.K."/>
            <person name="Gryganskyi A."/>
            <person name="Culley D."/>
            <person name="Magnuson J.K."/>
            <person name="James T.Y."/>
            <person name="O'Malley M.A."/>
            <person name="Stajich J.E."/>
            <person name="Spatafora J.W."/>
            <person name="Visel A."/>
            <person name="Grigoriev I.V."/>
        </authorList>
    </citation>
    <scope>NUCLEOTIDE SEQUENCE [LARGE SCALE GENOMIC DNA]</scope>
    <source>
        <strain evidence="3 4">JEL800</strain>
    </source>
</reference>
<dbReference type="PRINTS" id="PR00625">
    <property type="entry name" value="JDOMAIN"/>
</dbReference>
<dbReference type="PANTHER" id="PTHR44094">
    <property type="entry name" value="DNAJ HEAT SHOCK N-TERMINAL DOMAIN-CONTAINING PROTEIN"/>
    <property type="match status" value="1"/>
</dbReference>
<gene>
    <name evidence="3" type="ORF">BCR33DRAFT_188611</name>
</gene>
<dbReference type="InterPro" id="IPR001623">
    <property type="entry name" value="DnaJ_domain"/>
</dbReference>
<dbReference type="InterPro" id="IPR036869">
    <property type="entry name" value="J_dom_sf"/>
</dbReference>
<dbReference type="Proteomes" id="UP000193642">
    <property type="component" value="Unassembled WGS sequence"/>
</dbReference>
<organism evidence="3 4">
    <name type="scientific">Rhizoclosmatium globosum</name>
    <dbReference type="NCBI Taxonomy" id="329046"/>
    <lineage>
        <taxon>Eukaryota</taxon>
        <taxon>Fungi</taxon>
        <taxon>Fungi incertae sedis</taxon>
        <taxon>Chytridiomycota</taxon>
        <taxon>Chytridiomycota incertae sedis</taxon>
        <taxon>Chytridiomycetes</taxon>
        <taxon>Chytridiales</taxon>
        <taxon>Chytriomycetaceae</taxon>
        <taxon>Rhizoclosmatium</taxon>
    </lineage>
</organism>
<dbReference type="Pfam" id="PF00226">
    <property type="entry name" value="DnaJ"/>
    <property type="match status" value="1"/>
</dbReference>
<proteinExistence type="predicted"/>
<feature type="region of interest" description="Disordered" evidence="1">
    <location>
        <begin position="1"/>
        <end position="32"/>
    </location>
</feature>
<dbReference type="InterPro" id="IPR026894">
    <property type="entry name" value="DnaJ_X"/>
</dbReference>
<evidence type="ECO:0000313" key="3">
    <source>
        <dbReference type="EMBL" id="ORY53144.1"/>
    </source>
</evidence>
<dbReference type="EMBL" id="MCGO01000002">
    <property type="protein sequence ID" value="ORY53144.1"/>
    <property type="molecule type" value="Genomic_DNA"/>
</dbReference>
<dbReference type="CDD" id="cd06257">
    <property type="entry name" value="DnaJ"/>
    <property type="match status" value="1"/>
</dbReference>
<dbReference type="SMART" id="SM00271">
    <property type="entry name" value="DnaJ"/>
    <property type="match status" value="1"/>
</dbReference>
<dbReference type="InterPro" id="IPR052423">
    <property type="entry name" value="EMIR"/>
</dbReference>
<sequence length="541" mass="58692">MASDPPKQPLKLTSGQEPEAGHEGSLKVHDEDKGTFLEVLSTRRPKDAAAGLSSGLKNIGKGVIGGVASLVVLPIQGAKENGLQGFATGLGLGAVSAVTMTAAGVGTGLMQIGRGIANTPNAIKNAQEEKVWNEETREWYSYSLPAEAESVLSGGDKDAEKKAGKVKDTALYDRLGVPPTASRADIKKAYRLKALQLHPDKNPDDPNASENFQKLGAAYQVLIDDELREKYDKGGENAIDKQNLMDSSQLFEMVFGSQHFENFVGELKLLSMSKGMEEIPLSKDMTPEQQQEVFDQSQYLMSKKQKEREVRCAVNLAKYLNNYIADESPNHENFQNFLKVDAKELTSSSFGAVLIGVLGYVYQEQAVEYLGFKNSVVAGLGITKFQRSSHILSNQLKVMSSVVKSYGVASKAQKEMIKAEQAAKSAAESSEAGADAAGAATAAIGMKQIEDNLGTIVETMWNITVLDVESTLRKVCFKVLKDSSVSKEDRVKRAEALLLMGQCFQQHAKQFTEGLEEMTMKMKMAQAAHHAGPQEPEDGEI</sequence>
<name>A0A1Y2D1Y9_9FUNG</name>
<protein>
    <submittedName>
        <fullName evidence="3">DnaJ-domain-containing protein</fullName>
    </submittedName>
</protein>
<feature type="compositionally biased region" description="Basic and acidic residues" evidence="1">
    <location>
        <begin position="19"/>
        <end position="32"/>
    </location>
</feature>
<dbReference type="InterPro" id="IPR018253">
    <property type="entry name" value="DnaJ_domain_CS"/>
</dbReference>
<comment type="caution">
    <text evidence="3">The sequence shown here is derived from an EMBL/GenBank/DDBJ whole genome shotgun (WGS) entry which is preliminary data.</text>
</comment>
<keyword evidence="4" id="KW-1185">Reference proteome</keyword>
<dbReference type="PANTHER" id="PTHR44094:SF8">
    <property type="entry name" value="DNAJ HEAT SHOCK N-TERMINAL DOMAIN-CONTAINING PROTEIN-RELATED"/>
    <property type="match status" value="1"/>
</dbReference>
<evidence type="ECO:0000259" key="2">
    <source>
        <dbReference type="PROSITE" id="PS50076"/>
    </source>
</evidence>
<dbReference type="OrthoDB" id="2121694at2759"/>
<accession>A0A1Y2D1Y9</accession>
<dbReference type="PROSITE" id="PS50076">
    <property type="entry name" value="DNAJ_2"/>
    <property type="match status" value="1"/>
</dbReference>